<protein>
    <submittedName>
        <fullName evidence="1">Uncharacterized protein</fullName>
    </submittedName>
</protein>
<dbReference type="RefSeq" id="WP_015613885.1">
    <property type="nucleotide sequence ID" value="NC_021182.1"/>
</dbReference>
<gene>
    <name evidence="1" type="ORF">Clopa_0507</name>
</gene>
<organism evidence="1 2">
    <name type="scientific">Clostridium pasteurianum BC1</name>
    <dbReference type="NCBI Taxonomy" id="86416"/>
    <lineage>
        <taxon>Bacteria</taxon>
        <taxon>Bacillati</taxon>
        <taxon>Bacillota</taxon>
        <taxon>Clostridia</taxon>
        <taxon>Eubacteriales</taxon>
        <taxon>Clostridiaceae</taxon>
        <taxon>Clostridium</taxon>
    </lineage>
</organism>
<sequence>MAHIVGTEKFVTDKHCKYSSSVTKSAILDIKGEVRPFLEKYRLLYKSMILYLDLV</sequence>
<accession>R4JZ38</accession>
<dbReference type="PATRIC" id="fig|86416.3.peg.484"/>
<evidence type="ECO:0000313" key="2">
    <source>
        <dbReference type="Proteomes" id="UP000013523"/>
    </source>
</evidence>
<dbReference type="AlphaFoldDB" id="R4JZ38"/>
<name>R4JZ38_CLOPA</name>
<dbReference type="HOGENOM" id="CLU_3024045_0_0_9"/>
<evidence type="ECO:0000313" key="1">
    <source>
        <dbReference type="EMBL" id="AGK95558.1"/>
    </source>
</evidence>
<reference evidence="1 2" key="1">
    <citation type="submission" date="2012-01" db="EMBL/GenBank/DDBJ databases">
        <title>Complete sequence of chromosome of Clostridium pasteurianum BC1.</title>
        <authorList>
            <consortium name="US DOE Joint Genome Institute"/>
            <person name="Lucas S."/>
            <person name="Han J."/>
            <person name="Lapidus A."/>
            <person name="Cheng J.-F."/>
            <person name="Goodwin L."/>
            <person name="Pitluck S."/>
            <person name="Peters L."/>
            <person name="Mikhailova N."/>
            <person name="Teshima H."/>
            <person name="Detter J.C."/>
            <person name="Han C."/>
            <person name="Tapia R."/>
            <person name="Land M."/>
            <person name="Hauser L."/>
            <person name="Kyrpides N."/>
            <person name="Ivanova N."/>
            <person name="Pagani I."/>
            <person name="Dunn J."/>
            <person name="Taghavi S."/>
            <person name="Francis A."/>
            <person name="van der Lelie D."/>
            <person name="Woyke T."/>
        </authorList>
    </citation>
    <scope>NUCLEOTIDE SEQUENCE [LARGE SCALE GENOMIC DNA]</scope>
    <source>
        <strain evidence="1 2">BC1</strain>
    </source>
</reference>
<dbReference type="KEGG" id="cpas:Clopa_0507"/>
<keyword evidence="2" id="KW-1185">Reference proteome</keyword>
<dbReference type="EMBL" id="CP003261">
    <property type="protein sequence ID" value="AGK95558.1"/>
    <property type="molecule type" value="Genomic_DNA"/>
</dbReference>
<dbReference type="Proteomes" id="UP000013523">
    <property type="component" value="Chromosome"/>
</dbReference>
<proteinExistence type="predicted"/>